<dbReference type="EMBL" id="KZ989086">
    <property type="protein sequence ID" value="RKP11231.1"/>
    <property type="molecule type" value="Genomic_DNA"/>
</dbReference>
<dbReference type="FunFam" id="3.30.300.130:FF:000001">
    <property type="entry name" value="NFU1 iron-sulfur cluster scaffold"/>
    <property type="match status" value="1"/>
</dbReference>
<evidence type="ECO:0000313" key="3">
    <source>
        <dbReference type="EMBL" id="RKP11231.1"/>
    </source>
</evidence>
<dbReference type="Gene3D" id="3.30.1370.70">
    <property type="entry name" value="Scaffold protein Nfu/NifU, N-terminal domain"/>
    <property type="match status" value="1"/>
</dbReference>
<dbReference type="GO" id="GO:0051536">
    <property type="term" value="F:iron-sulfur cluster binding"/>
    <property type="evidence" value="ECO:0007669"/>
    <property type="project" value="InterPro"/>
</dbReference>
<dbReference type="InterPro" id="IPR001075">
    <property type="entry name" value="NIF_FeS_clus_asmbl_NifU_C"/>
</dbReference>
<dbReference type="PANTHER" id="PTHR11178:SF1">
    <property type="entry name" value="NFU1 IRON-SULFUR CLUSTER SCAFFOLD HOMOLOG, MITOCHONDRIAL"/>
    <property type="match status" value="1"/>
</dbReference>
<name>A0A4P9XZN9_9FUNG</name>
<dbReference type="GO" id="GO:0016226">
    <property type="term" value="P:iron-sulfur cluster assembly"/>
    <property type="evidence" value="ECO:0007669"/>
    <property type="project" value="InterPro"/>
</dbReference>
<dbReference type="SMART" id="SM00932">
    <property type="entry name" value="Nfu_N"/>
    <property type="match status" value="1"/>
</dbReference>
<dbReference type="PIRSF" id="PIRSF036773">
    <property type="entry name" value="HIRIP5"/>
    <property type="match status" value="1"/>
</dbReference>
<dbReference type="SUPFAM" id="SSF110836">
    <property type="entry name" value="Hypothetical protein SAV1430"/>
    <property type="match status" value="1"/>
</dbReference>
<dbReference type="InterPro" id="IPR036498">
    <property type="entry name" value="Nfu/NifU_N_sf"/>
</dbReference>
<dbReference type="FunFam" id="3.30.1370.70:FF:000001">
    <property type="entry name" value="NifU-like protein 4, mitochondrial"/>
    <property type="match status" value="1"/>
</dbReference>
<protein>
    <submittedName>
        <fullName evidence="3">Scaffold protein Nfu/NifU N terminal-domain-containing protein</fullName>
    </submittedName>
</protein>
<evidence type="ECO:0000313" key="4">
    <source>
        <dbReference type="Proteomes" id="UP000267251"/>
    </source>
</evidence>
<evidence type="ECO:0000259" key="2">
    <source>
        <dbReference type="SMART" id="SM00932"/>
    </source>
</evidence>
<dbReference type="Pfam" id="PF01106">
    <property type="entry name" value="NifU"/>
    <property type="match status" value="1"/>
</dbReference>
<comment type="similarity">
    <text evidence="1">Belongs to the NifU family.</text>
</comment>
<dbReference type="SUPFAM" id="SSF117916">
    <property type="entry name" value="Fe-S cluster assembly (FSCA) domain-like"/>
    <property type="match status" value="1"/>
</dbReference>
<dbReference type="InterPro" id="IPR034904">
    <property type="entry name" value="FSCA_dom_sf"/>
</dbReference>
<dbReference type="AlphaFoldDB" id="A0A4P9XZN9"/>
<accession>A0A4P9XZN9</accession>
<dbReference type="Proteomes" id="UP000267251">
    <property type="component" value="Unassembled WGS sequence"/>
</dbReference>
<keyword evidence="4" id="KW-1185">Reference proteome</keyword>
<organism evidence="3 4">
    <name type="scientific">Piptocephalis cylindrospora</name>
    <dbReference type="NCBI Taxonomy" id="1907219"/>
    <lineage>
        <taxon>Eukaryota</taxon>
        <taxon>Fungi</taxon>
        <taxon>Fungi incertae sedis</taxon>
        <taxon>Zoopagomycota</taxon>
        <taxon>Zoopagomycotina</taxon>
        <taxon>Zoopagomycetes</taxon>
        <taxon>Zoopagales</taxon>
        <taxon>Piptocephalidaceae</taxon>
        <taxon>Piptocephalis</taxon>
    </lineage>
</organism>
<dbReference type="GO" id="GO:0005506">
    <property type="term" value="F:iron ion binding"/>
    <property type="evidence" value="ECO:0007669"/>
    <property type="project" value="InterPro"/>
</dbReference>
<dbReference type="Pfam" id="PF08712">
    <property type="entry name" value="Nfu_N"/>
    <property type="match status" value="1"/>
</dbReference>
<dbReference type="InterPro" id="IPR014824">
    <property type="entry name" value="Nfu/NifU_N"/>
</dbReference>
<reference evidence="4" key="1">
    <citation type="journal article" date="2018" name="Nat. Microbiol.">
        <title>Leveraging single-cell genomics to expand the fungal tree of life.</title>
        <authorList>
            <person name="Ahrendt S.R."/>
            <person name="Quandt C.A."/>
            <person name="Ciobanu D."/>
            <person name="Clum A."/>
            <person name="Salamov A."/>
            <person name="Andreopoulos B."/>
            <person name="Cheng J.F."/>
            <person name="Woyke T."/>
            <person name="Pelin A."/>
            <person name="Henrissat B."/>
            <person name="Reynolds N.K."/>
            <person name="Benny G.L."/>
            <person name="Smith M.E."/>
            <person name="James T.Y."/>
            <person name="Grigoriev I.V."/>
        </authorList>
    </citation>
    <scope>NUCLEOTIDE SEQUENCE [LARGE SCALE GENOMIC DNA]</scope>
</reference>
<feature type="domain" description="Scaffold protein Nfu/NifU N-terminal" evidence="2">
    <location>
        <begin position="3"/>
        <end position="92"/>
    </location>
</feature>
<gene>
    <name evidence="3" type="ORF">BJ684DRAFT_23289</name>
</gene>
<dbReference type="InterPro" id="IPR035433">
    <property type="entry name" value="NFU1-like"/>
</dbReference>
<evidence type="ECO:0000256" key="1">
    <source>
        <dbReference type="ARBA" id="ARBA00006420"/>
    </source>
</evidence>
<dbReference type="PANTHER" id="PTHR11178">
    <property type="entry name" value="IRON-SULFUR CLUSTER SCAFFOLD PROTEIN NFU-RELATED"/>
    <property type="match status" value="1"/>
</dbReference>
<dbReference type="OrthoDB" id="565552at2759"/>
<dbReference type="GO" id="GO:0005739">
    <property type="term" value="C:mitochondrion"/>
    <property type="evidence" value="ECO:0007669"/>
    <property type="project" value="TreeGrafter"/>
</dbReference>
<proteinExistence type="inferred from homology"/>
<dbReference type="Gene3D" id="3.30.300.130">
    <property type="entry name" value="Fe-S cluster assembly (FSCA)"/>
    <property type="match status" value="1"/>
</dbReference>
<sequence>MFIQTMSTPNEDAVKFIPGVRVLPEHYTGTKEYVDGRTAHESPLARALFKVDGVRHVFLGPDFITITKESSAVWQIMKPDMYGAIMDFFSSGLPSLMEDGEGESLIPEDTAPHPDDTEVVSMVKELLDTRIRPSIQEDGGDIEYRGMTEEGVVHLKLRGACRTCDSSVVTLKNGIQGMLMHYVPEVTGVEQILDEEEEVGMKEFEKLEETLNDKDGQ</sequence>